<evidence type="ECO:0000313" key="10">
    <source>
        <dbReference type="EMBL" id="CAH1447127.1"/>
    </source>
</evidence>
<dbReference type="Pfam" id="PF04564">
    <property type="entry name" value="U-box"/>
    <property type="match status" value="1"/>
</dbReference>
<evidence type="ECO:0000256" key="1">
    <source>
        <dbReference type="ARBA" id="ARBA00000900"/>
    </source>
</evidence>
<dbReference type="PROSITE" id="PS51698">
    <property type="entry name" value="U_BOX"/>
    <property type="match status" value="1"/>
</dbReference>
<dbReference type="FunFam" id="3.30.40.10:FF:000114">
    <property type="entry name" value="RING-type E3 ubiquitin transferase"/>
    <property type="match status" value="1"/>
</dbReference>
<evidence type="ECO:0000256" key="5">
    <source>
        <dbReference type="ARBA" id="ARBA00022737"/>
    </source>
</evidence>
<accession>A0AAU9PAB1</accession>
<dbReference type="GO" id="GO:0061630">
    <property type="term" value="F:ubiquitin protein ligase activity"/>
    <property type="evidence" value="ECO:0007669"/>
    <property type="project" value="UniProtKB-EC"/>
</dbReference>
<evidence type="ECO:0000256" key="3">
    <source>
        <dbReference type="ARBA" id="ARBA00012483"/>
    </source>
</evidence>
<evidence type="ECO:0000256" key="6">
    <source>
        <dbReference type="ARBA" id="ARBA00022786"/>
    </source>
</evidence>
<name>A0AAU9PAB1_9ASTR</name>
<proteinExistence type="predicted"/>
<dbReference type="InterPro" id="IPR045210">
    <property type="entry name" value="RING-Ubox_PUB"/>
</dbReference>
<comment type="caution">
    <text evidence="10">The sequence shown here is derived from an EMBL/GenBank/DDBJ whole genome shotgun (WGS) entry which is preliminary data.</text>
</comment>
<dbReference type="InterPro" id="IPR000225">
    <property type="entry name" value="Armadillo"/>
</dbReference>
<evidence type="ECO:0000259" key="9">
    <source>
        <dbReference type="PROSITE" id="PS51698"/>
    </source>
</evidence>
<dbReference type="InterPro" id="IPR003613">
    <property type="entry name" value="Ubox_domain"/>
</dbReference>
<dbReference type="SMART" id="SM00185">
    <property type="entry name" value="ARM"/>
    <property type="match status" value="2"/>
</dbReference>
<feature type="region of interest" description="Disordered" evidence="8">
    <location>
        <begin position="62"/>
        <end position="88"/>
    </location>
</feature>
<sequence length="429" mass="47870">MAKSEVFEGDQSVAVAKVTTELKKELHRLVKAIIEDSSSEDENGFGCIDRANQTLQALKELKEGGGKQRSSSIKRLNDNNRNNNESSTSVWASCPQEFRCPLSKELMRDPVILSTGQTYDRPFIQKWLKAGNRICPRTQQVLSHTILTPNHLVRDMITQWCKNRGVQFPGPLQYPEQDGLTEADRDLFISLLKKMSSTQPEQKEAARTLRSLTKRMPSFRALFETPMVIPLLLDALRSGTIETRSNAAATLFTLSALDSNKSLIGKAGALKPLIDLLEEGHPLAMKDVASAIFNLCITHENKARAVRDGGVRALLNKIKNRVHVDELLAILAMLSSNQKAVEEMGDLGAVSCLLSLIKETNCARNKENCIAVLYTICYYDRTKWKEMREEESNYGTLSQIVQNGTSRAKRKASGILDRLNRAINLTHTA</sequence>
<evidence type="ECO:0000256" key="8">
    <source>
        <dbReference type="SAM" id="MobiDB-lite"/>
    </source>
</evidence>
<gene>
    <name evidence="10" type="ORF">LVIROSA_LOCUS32763</name>
</gene>
<dbReference type="Gene3D" id="3.30.40.10">
    <property type="entry name" value="Zinc/RING finger domain, C3HC4 (zinc finger)"/>
    <property type="match status" value="1"/>
</dbReference>
<dbReference type="InterPro" id="IPR016024">
    <property type="entry name" value="ARM-type_fold"/>
</dbReference>
<dbReference type="EC" id="2.3.2.27" evidence="3"/>
<evidence type="ECO:0000256" key="2">
    <source>
        <dbReference type="ARBA" id="ARBA00004906"/>
    </source>
</evidence>
<dbReference type="InterPro" id="IPR011989">
    <property type="entry name" value="ARM-like"/>
</dbReference>
<dbReference type="AlphaFoldDB" id="A0AAU9PAB1"/>
<protein>
    <recommendedName>
        <fullName evidence="3">RING-type E3 ubiquitin transferase</fullName>
        <ecNumber evidence="3">2.3.2.27</ecNumber>
    </recommendedName>
</protein>
<dbReference type="Proteomes" id="UP001157418">
    <property type="component" value="Unassembled WGS sequence"/>
</dbReference>
<comment type="catalytic activity">
    <reaction evidence="1">
        <text>S-ubiquitinyl-[E2 ubiquitin-conjugating enzyme]-L-cysteine + [acceptor protein]-L-lysine = [E2 ubiquitin-conjugating enzyme]-L-cysteine + N(6)-ubiquitinyl-[acceptor protein]-L-lysine.</text>
        <dbReference type="EC" id="2.3.2.27"/>
    </reaction>
</comment>
<evidence type="ECO:0000313" key="11">
    <source>
        <dbReference type="Proteomes" id="UP001157418"/>
    </source>
</evidence>
<feature type="repeat" description="ARM" evidence="7">
    <location>
        <begin position="268"/>
        <end position="310"/>
    </location>
</feature>
<dbReference type="PANTHER" id="PTHR23315:SF253">
    <property type="entry name" value="U-BOX DOMAIN-CONTAINING PROTEIN 9"/>
    <property type="match status" value="1"/>
</dbReference>
<feature type="domain" description="U-box" evidence="9">
    <location>
        <begin position="93"/>
        <end position="167"/>
    </location>
</feature>
<dbReference type="CDD" id="cd16664">
    <property type="entry name" value="RING-Ubox_PUB"/>
    <property type="match status" value="1"/>
</dbReference>
<dbReference type="SMART" id="SM00504">
    <property type="entry name" value="Ubox"/>
    <property type="match status" value="1"/>
</dbReference>
<keyword evidence="5" id="KW-0677">Repeat</keyword>
<dbReference type="EMBL" id="CAKMRJ010005523">
    <property type="protein sequence ID" value="CAH1447127.1"/>
    <property type="molecule type" value="Genomic_DNA"/>
</dbReference>
<keyword evidence="4" id="KW-0808">Transferase</keyword>
<dbReference type="PROSITE" id="PS50176">
    <property type="entry name" value="ARM_REPEAT"/>
    <property type="match status" value="1"/>
</dbReference>
<dbReference type="InterPro" id="IPR013083">
    <property type="entry name" value="Znf_RING/FYVE/PHD"/>
</dbReference>
<organism evidence="10 11">
    <name type="scientific">Lactuca virosa</name>
    <dbReference type="NCBI Taxonomy" id="75947"/>
    <lineage>
        <taxon>Eukaryota</taxon>
        <taxon>Viridiplantae</taxon>
        <taxon>Streptophyta</taxon>
        <taxon>Embryophyta</taxon>
        <taxon>Tracheophyta</taxon>
        <taxon>Spermatophyta</taxon>
        <taxon>Magnoliopsida</taxon>
        <taxon>eudicotyledons</taxon>
        <taxon>Gunneridae</taxon>
        <taxon>Pentapetalae</taxon>
        <taxon>asterids</taxon>
        <taxon>campanulids</taxon>
        <taxon>Asterales</taxon>
        <taxon>Asteraceae</taxon>
        <taxon>Cichorioideae</taxon>
        <taxon>Cichorieae</taxon>
        <taxon>Lactucinae</taxon>
        <taxon>Lactuca</taxon>
    </lineage>
</organism>
<dbReference type="SUPFAM" id="SSF48371">
    <property type="entry name" value="ARM repeat"/>
    <property type="match status" value="1"/>
</dbReference>
<comment type="pathway">
    <text evidence="2">Protein modification; protein ubiquitination.</text>
</comment>
<reference evidence="10 11" key="1">
    <citation type="submission" date="2022-01" db="EMBL/GenBank/DDBJ databases">
        <authorList>
            <person name="Xiong W."/>
            <person name="Schranz E."/>
        </authorList>
    </citation>
    <scope>NUCLEOTIDE SEQUENCE [LARGE SCALE GENOMIC DNA]</scope>
</reference>
<dbReference type="Gene3D" id="1.25.10.10">
    <property type="entry name" value="Leucine-rich Repeat Variant"/>
    <property type="match status" value="1"/>
</dbReference>
<keyword evidence="6" id="KW-0833">Ubl conjugation pathway</keyword>
<dbReference type="PANTHER" id="PTHR23315">
    <property type="entry name" value="U BOX DOMAIN-CONTAINING"/>
    <property type="match status" value="1"/>
</dbReference>
<evidence type="ECO:0000256" key="7">
    <source>
        <dbReference type="PROSITE-ProRule" id="PRU00259"/>
    </source>
</evidence>
<keyword evidence="11" id="KW-1185">Reference proteome</keyword>
<dbReference type="GO" id="GO:0016567">
    <property type="term" value="P:protein ubiquitination"/>
    <property type="evidence" value="ECO:0007669"/>
    <property type="project" value="InterPro"/>
</dbReference>
<evidence type="ECO:0000256" key="4">
    <source>
        <dbReference type="ARBA" id="ARBA00022679"/>
    </source>
</evidence>
<dbReference type="SUPFAM" id="SSF57850">
    <property type="entry name" value="RING/U-box"/>
    <property type="match status" value="1"/>
</dbReference>
<dbReference type="Pfam" id="PF00514">
    <property type="entry name" value="Arm"/>
    <property type="match status" value="1"/>
</dbReference>